<comment type="cofactor">
    <cofactor evidence="1 13">
        <name>Mg(2+)</name>
        <dbReference type="ChEBI" id="CHEBI:18420"/>
    </cofactor>
</comment>
<keyword evidence="5 13" id="KW-0500">Molybdenum</keyword>
<dbReference type="PROSITE" id="PS01079">
    <property type="entry name" value="MOCF_BIOSYNTHESIS_2"/>
    <property type="match status" value="1"/>
</dbReference>
<dbReference type="GO" id="GO:0005524">
    <property type="term" value="F:ATP binding"/>
    <property type="evidence" value="ECO:0007669"/>
    <property type="project" value="UniProtKB-UniRule"/>
</dbReference>
<feature type="domain" description="MoaB/Mog" evidence="15">
    <location>
        <begin position="458"/>
        <end position="607"/>
    </location>
</feature>
<comment type="similarity">
    <text evidence="13">Belongs to the MoeA family.</text>
</comment>
<dbReference type="AlphaFoldDB" id="A0AAP0GA81"/>
<evidence type="ECO:0000256" key="3">
    <source>
        <dbReference type="ARBA" id="ARBA00007589"/>
    </source>
</evidence>
<dbReference type="PROSITE" id="PS01078">
    <property type="entry name" value="MOCF_BIOSYNTHESIS_1"/>
    <property type="match status" value="1"/>
</dbReference>
<keyword evidence="7 13" id="KW-0479">Metal-binding</keyword>
<dbReference type="InterPro" id="IPR005110">
    <property type="entry name" value="MoeA_linker/N"/>
</dbReference>
<keyword evidence="17" id="KW-1185">Reference proteome</keyword>
<organism evidence="16 17">
    <name type="scientific">Platanthera zijinensis</name>
    <dbReference type="NCBI Taxonomy" id="2320716"/>
    <lineage>
        <taxon>Eukaryota</taxon>
        <taxon>Viridiplantae</taxon>
        <taxon>Streptophyta</taxon>
        <taxon>Embryophyta</taxon>
        <taxon>Tracheophyta</taxon>
        <taxon>Spermatophyta</taxon>
        <taxon>Magnoliopsida</taxon>
        <taxon>Liliopsida</taxon>
        <taxon>Asparagales</taxon>
        <taxon>Orchidaceae</taxon>
        <taxon>Orchidoideae</taxon>
        <taxon>Orchideae</taxon>
        <taxon>Orchidinae</taxon>
        <taxon>Platanthera</taxon>
    </lineage>
</organism>
<dbReference type="GO" id="GO:0006777">
    <property type="term" value="P:Mo-molybdopterin cofactor biosynthetic process"/>
    <property type="evidence" value="ECO:0007669"/>
    <property type="project" value="UniProtKB-UniRule"/>
</dbReference>
<evidence type="ECO:0000256" key="9">
    <source>
        <dbReference type="ARBA" id="ARBA00022840"/>
    </source>
</evidence>
<keyword evidence="10 13" id="KW-0460">Magnesium</keyword>
<evidence type="ECO:0000256" key="4">
    <source>
        <dbReference type="ARBA" id="ARBA00008339"/>
    </source>
</evidence>
<reference evidence="16 17" key="1">
    <citation type="journal article" date="2022" name="Nat. Plants">
        <title>Genomes of leafy and leafless Platanthera orchids illuminate the evolution of mycoheterotrophy.</title>
        <authorList>
            <person name="Li M.H."/>
            <person name="Liu K.W."/>
            <person name="Li Z."/>
            <person name="Lu H.C."/>
            <person name="Ye Q.L."/>
            <person name="Zhang D."/>
            <person name="Wang J.Y."/>
            <person name="Li Y.F."/>
            <person name="Zhong Z.M."/>
            <person name="Liu X."/>
            <person name="Yu X."/>
            <person name="Liu D.K."/>
            <person name="Tu X.D."/>
            <person name="Liu B."/>
            <person name="Hao Y."/>
            <person name="Liao X.Y."/>
            <person name="Jiang Y.T."/>
            <person name="Sun W.H."/>
            <person name="Chen J."/>
            <person name="Chen Y.Q."/>
            <person name="Ai Y."/>
            <person name="Zhai J.W."/>
            <person name="Wu S.S."/>
            <person name="Zhou Z."/>
            <person name="Hsiao Y.Y."/>
            <person name="Wu W.L."/>
            <person name="Chen Y.Y."/>
            <person name="Lin Y.F."/>
            <person name="Hsu J.L."/>
            <person name="Li C.Y."/>
            <person name="Wang Z.W."/>
            <person name="Zhao X."/>
            <person name="Zhong W.Y."/>
            <person name="Ma X.K."/>
            <person name="Ma L."/>
            <person name="Huang J."/>
            <person name="Chen G.Z."/>
            <person name="Huang M.Z."/>
            <person name="Huang L."/>
            <person name="Peng D.H."/>
            <person name="Luo Y.B."/>
            <person name="Zou S.Q."/>
            <person name="Chen S.P."/>
            <person name="Lan S."/>
            <person name="Tsai W.C."/>
            <person name="Van de Peer Y."/>
            <person name="Liu Z.J."/>
        </authorList>
    </citation>
    <scope>NUCLEOTIDE SEQUENCE [LARGE SCALE GENOMIC DNA]</scope>
    <source>
        <strain evidence="16">Lor287</strain>
    </source>
</reference>
<evidence type="ECO:0000256" key="6">
    <source>
        <dbReference type="ARBA" id="ARBA00022679"/>
    </source>
</evidence>
<dbReference type="SUPFAM" id="SSF53218">
    <property type="entry name" value="Molybdenum cofactor biosynthesis proteins"/>
    <property type="match status" value="2"/>
</dbReference>
<evidence type="ECO:0000256" key="5">
    <source>
        <dbReference type="ARBA" id="ARBA00022505"/>
    </source>
</evidence>
<dbReference type="SUPFAM" id="SSF63882">
    <property type="entry name" value="MoeA N-terminal region -like"/>
    <property type="match status" value="1"/>
</dbReference>
<keyword evidence="6 13" id="KW-0808">Transferase</keyword>
<sequence length="646" mass="68378">MSSRTSSPNGGMVPVDEALSIVLRAAARLLPVIVPLEDALGLVLAEEICAPDPLPPHRASIKDGYAVVSSDGPGEYPIITESRAGNDGADVEVTPGTIAYVTTGGFSGPVPHGADSVVQIEDSEPVNDITNVRKRVKILVEVPRGHDIREVGSDIQKGAVVLRSGELIGSAEIGLLATVGVTTVKVYPTPKVAVLSTGDELVVPSTKILGRGQIRDSNRPMLLTAALQHQCKVVDLGIACDSEESINKIVDAAIESKVDVLLTSGGVSMGDRDLVKPILKTKGTILFQKVFMKPGKPLTFAQITTKSEDGGSKTVLAFGLPGNPVSCLVCFYLFVVPAIRSLSGWPNPQLTRVHARIAQKIMASVDRPEYHRAIIRWEFDDGSGKPGFVAESTGGQVSSRLLSMRSANALLELPATGEILGVGTSVEAIVISDISSYPLKLSGKVAPNISSYPNVKVAILTVSDTVAYGVGPDRSGPRAISVINSSSEALGGAFIVTTAVVPDEVDKIKEILKKWSDIDRIDLILTLGGTGFTPRDVTPEATKELLEKDAPGLSFVILQESLKITPFAMLSRAAAGIRGSTLIINLPGNPNAVAECMEALLPALKHALSQIKGDKREKHPRHIPHAQSQPTDQWEKSFRNATSDCS</sequence>
<evidence type="ECO:0000256" key="12">
    <source>
        <dbReference type="ARBA" id="ARBA00023268"/>
    </source>
</evidence>
<dbReference type="SUPFAM" id="SSF63867">
    <property type="entry name" value="MoeA C-terminal domain-like"/>
    <property type="match status" value="1"/>
</dbReference>
<comment type="function">
    <text evidence="13">Catalyzes two steps in the biosynthesis of the molybdenum cofactor. In the first step, molybdopterin is adenylated. Subsequently, molybdate is inserted into adenylated molybdopterin and AMP is released.</text>
</comment>
<dbReference type="InterPro" id="IPR036425">
    <property type="entry name" value="MoaB/Mog-like_dom_sf"/>
</dbReference>
<dbReference type="FunFam" id="3.40.980.10:FF:000002">
    <property type="entry name" value="Molybdopterin molybdenumtransferase"/>
    <property type="match status" value="1"/>
</dbReference>
<evidence type="ECO:0000313" key="17">
    <source>
        <dbReference type="Proteomes" id="UP001418222"/>
    </source>
</evidence>
<evidence type="ECO:0000256" key="10">
    <source>
        <dbReference type="ARBA" id="ARBA00022842"/>
    </source>
</evidence>
<dbReference type="CDD" id="cd00887">
    <property type="entry name" value="MoeA"/>
    <property type="match status" value="1"/>
</dbReference>
<evidence type="ECO:0000256" key="8">
    <source>
        <dbReference type="ARBA" id="ARBA00022741"/>
    </source>
</evidence>
<dbReference type="GO" id="GO:0061598">
    <property type="term" value="F:molybdopterin adenylyltransferase activity"/>
    <property type="evidence" value="ECO:0007669"/>
    <property type="project" value="UniProtKB-UniRule"/>
</dbReference>
<dbReference type="NCBIfam" id="NF045515">
    <property type="entry name" value="Glp_gephyrin"/>
    <property type="match status" value="1"/>
</dbReference>
<dbReference type="InterPro" id="IPR038987">
    <property type="entry name" value="MoeA-like"/>
</dbReference>
<dbReference type="EC" id="2.10.1.1" evidence="13"/>
<dbReference type="Pfam" id="PF03453">
    <property type="entry name" value="MoeA_N"/>
    <property type="match status" value="1"/>
</dbReference>
<feature type="domain" description="MoaB/Mog" evidence="15">
    <location>
        <begin position="193"/>
        <end position="341"/>
    </location>
</feature>
<dbReference type="EMBL" id="JBBWWQ010000005">
    <property type="protein sequence ID" value="KAK8947236.1"/>
    <property type="molecule type" value="Genomic_DNA"/>
</dbReference>
<keyword evidence="8" id="KW-0547">Nucleotide-binding</keyword>
<evidence type="ECO:0000256" key="1">
    <source>
        <dbReference type="ARBA" id="ARBA00001946"/>
    </source>
</evidence>
<keyword evidence="11 13" id="KW-0501">Molybdenum cofactor biosynthesis</keyword>
<dbReference type="EC" id="2.7.7.75" evidence="13"/>
<dbReference type="GO" id="GO:0061599">
    <property type="term" value="F:molybdopterin molybdotransferase activity"/>
    <property type="evidence" value="ECO:0007669"/>
    <property type="project" value="UniProtKB-UniRule"/>
</dbReference>
<dbReference type="Gene3D" id="3.40.980.10">
    <property type="entry name" value="MoaB/Mog-like domain"/>
    <property type="match status" value="2"/>
</dbReference>
<dbReference type="InterPro" id="IPR005111">
    <property type="entry name" value="MoeA_C_domain_IV"/>
</dbReference>
<dbReference type="PANTHER" id="PTHR10192:SF5">
    <property type="entry name" value="GEPHYRIN"/>
    <property type="match status" value="1"/>
</dbReference>
<comment type="pathway">
    <text evidence="2 13">Cofactor biosynthesis; molybdopterin biosynthesis.</text>
</comment>
<evidence type="ECO:0000256" key="11">
    <source>
        <dbReference type="ARBA" id="ARBA00023150"/>
    </source>
</evidence>
<evidence type="ECO:0000256" key="14">
    <source>
        <dbReference type="SAM" id="MobiDB-lite"/>
    </source>
</evidence>
<comment type="similarity">
    <text evidence="3">In the N-terminal section; belongs to the MoaB/Mog family.</text>
</comment>
<dbReference type="Pfam" id="PF00994">
    <property type="entry name" value="MoCF_biosynth"/>
    <property type="match status" value="2"/>
</dbReference>
<accession>A0AAP0GA81</accession>
<evidence type="ECO:0000259" key="15">
    <source>
        <dbReference type="SMART" id="SM00852"/>
    </source>
</evidence>
<name>A0AAP0GA81_9ASPA</name>
<evidence type="ECO:0000256" key="2">
    <source>
        <dbReference type="ARBA" id="ARBA00005046"/>
    </source>
</evidence>
<dbReference type="Gene3D" id="2.170.190.11">
    <property type="entry name" value="Molybdopterin biosynthesis moea protein, domain 3"/>
    <property type="match status" value="1"/>
</dbReference>
<evidence type="ECO:0000256" key="13">
    <source>
        <dbReference type="RuleBase" id="RU365090"/>
    </source>
</evidence>
<dbReference type="InterPro" id="IPR008284">
    <property type="entry name" value="MoCF_biosynth_CS"/>
</dbReference>
<comment type="catalytic activity">
    <reaction evidence="13">
        <text>adenylyl-molybdopterin + molybdate = Mo-molybdopterin + AMP + H(+)</text>
        <dbReference type="Rhea" id="RHEA:35047"/>
        <dbReference type="ChEBI" id="CHEBI:15378"/>
        <dbReference type="ChEBI" id="CHEBI:36264"/>
        <dbReference type="ChEBI" id="CHEBI:62727"/>
        <dbReference type="ChEBI" id="CHEBI:71302"/>
        <dbReference type="ChEBI" id="CHEBI:456215"/>
    </reaction>
</comment>
<dbReference type="FunFam" id="2.40.340.10:FF:000004">
    <property type="entry name" value="Molybdopterin molybdenumtransferase"/>
    <property type="match status" value="1"/>
</dbReference>
<proteinExistence type="inferred from homology"/>
<dbReference type="Pfam" id="PF03454">
    <property type="entry name" value="MoeA_C"/>
    <property type="match status" value="1"/>
</dbReference>
<comment type="catalytic activity">
    <reaction evidence="13">
        <text>molybdopterin + ATP + H(+) = adenylyl-molybdopterin + diphosphate</text>
        <dbReference type="Rhea" id="RHEA:31331"/>
        <dbReference type="ChEBI" id="CHEBI:15378"/>
        <dbReference type="ChEBI" id="CHEBI:30616"/>
        <dbReference type="ChEBI" id="CHEBI:33019"/>
        <dbReference type="ChEBI" id="CHEBI:58698"/>
        <dbReference type="ChEBI" id="CHEBI:62727"/>
    </reaction>
</comment>
<dbReference type="InterPro" id="IPR036135">
    <property type="entry name" value="MoeA_linker/N_sf"/>
</dbReference>
<dbReference type="FunFam" id="3.40.980.10:FF:000009">
    <property type="entry name" value="Molybdopterin molybdenumtransferase"/>
    <property type="match status" value="1"/>
</dbReference>
<dbReference type="GO" id="GO:0046872">
    <property type="term" value="F:metal ion binding"/>
    <property type="evidence" value="ECO:0007669"/>
    <property type="project" value="UniProtKB-UniRule"/>
</dbReference>
<keyword evidence="9" id="KW-0067">ATP-binding</keyword>
<evidence type="ECO:0000256" key="7">
    <source>
        <dbReference type="ARBA" id="ARBA00022723"/>
    </source>
</evidence>
<dbReference type="SMART" id="SM00852">
    <property type="entry name" value="MoCF_biosynth"/>
    <property type="match status" value="2"/>
</dbReference>
<dbReference type="InterPro" id="IPR001453">
    <property type="entry name" value="MoaB/Mog_dom"/>
</dbReference>
<dbReference type="Proteomes" id="UP001418222">
    <property type="component" value="Unassembled WGS sequence"/>
</dbReference>
<protein>
    <recommendedName>
        <fullName evidence="13">Molybdopterin biosynthesis protein CNX1</fullName>
    </recommendedName>
    <alternativeName>
        <fullName evidence="13">Molybdenum cofactor biosynthesis enzyme CNX1</fullName>
    </alternativeName>
    <domain>
        <recommendedName>
            <fullName evidence="13">Molybdopterin molybdenumtransferase</fullName>
            <shortName evidence="13">MPT Mo-transferase</shortName>
            <ecNumber evidence="13">2.10.1.1</ecNumber>
        </recommendedName>
        <alternativeName>
            <fullName evidence="13">Domain E</fullName>
        </alternativeName>
    </domain>
    <domain>
        <recommendedName>
            <fullName evidence="13">Molybdopterin adenylyltransferase</fullName>
            <shortName evidence="13">MPT adenylyltransferase</shortName>
            <ecNumber evidence="13">2.7.7.75</ecNumber>
        </recommendedName>
        <alternativeName>
            <fullName evidence="13">Domain G</fullName>
        </alternativeName>
    </domain>
</protein>
<dbReference type="CDD" id="cd00886">
    <property type="entry name" value="MogA_MoaB"/>
    <property type="match status" value="1"/>
</dbReference>
<dbReference type="Gene3D" id="2.40.340.10">
    <property type="entry name" value="MoeA, C-terminal, domain IV"/>
    <property type="match status" value="1"/>
</dbReference>
<dbReference type="NCBIfam" id="TIGR00177">
    <property type="entry name" value="molyb_syn"/>
    <property type="match status" value="2"/>
</dbReference>
<dbReference type="PANTHER" id="PTHR10192">
    <property type="entry name" value="MOLYBDOPTERIN BIOSYNTHESIS PROTEIN"/>
    <property type="match status" value="1"/>
</dbReference>
<gene>
    <name evidence="16" type="primary">CNX1</name>
    <name evidence="16" type="ORF">KSP39_PZI007105</name>
</gene>
<comment type="caution">
    <text evidence="16">The sequence shown here is derived from an EMBL/GenBank/DDBJ whole genome shotgun (WGS) entry which is preliminary data.</text>
</comment>
<dbReference type="Gene3D" id="3.90.105.10">
    <property type="entry name" value="Molybdopterin biosynthesis moea protein, domain 2"/>
    <property type="match status" value="1"/>
</dbReference>
<feature type="region of interest" description="Disordered" evidence="14">
    <location>
        <begin position="612"/>
        <end position="646"/>
    </location>
</feature>
<dbReference type="GO" id="GO:0005829">
    <property type="term" value="C:cytosol"/>
    <property type="evidence" value="ECO:0007669"/>
    <property type="project" value="TreeGrafter"/>
</dbReference>
<evidence type="ECO:0000313" key="16">
    <source>
        <dbReference type="EMBL" id="KAK8947236.1"/>
    </source>
</evidence>
<comment type="similarity">
    <text evidence="4">In the C-terminal section; belongs to the MoeA family.</text>
</comment>
<dbReference type="InterPro" id="IPR036688">
    <property type="entry name" value="MoeA_C_domain_IV_sf"/>
</dbReference>
<keyword evidence="12" id="KW-0511">Multifunctional enzyme</keyword>
<dbReference type="FunFam" id="2.170.190.11:FF:000001">
    <property type="entry name" value="Molybdopterin molybdenumtransferase"/>
    <property type="match status" value="1"/>
</dbReference>